<feature type="signal peptide" evidence="2">
    <location>
        <begin position="1"/>
        <end position="23"/>
    </location>
</feature>
<dbReference type="GO" id="GO:0006508">
    <property type="term" value="P:proteolysis"/>
    <property type="evidence" value="ECO:0007669"/>
    <property type="project" value="TreeGrafter"/>
</dbReference>
<dbReference type="GO" id="GO:0016020">
    <property type="term" value="C:membrane"/>
    <property type="evidence" value="ECO:0007669"/>
    <property type="project" value="TreeGrafter"/>
</dbReference>
<name>A0A0L8FLD8_OCTBM</name>
<evidence type="ECO:0000256" key="2">
    <source>
        <dbReference type="SAM" id="SignalP"/>
    </source>
</evidence>
<dbReference type="GO" id="GO:0005737">
    <property type="term" value="C:cytoplasm"/>
    <property type="evidence" value="ECO:0007669"/>
    <property type="project" value="TreeGrafter"/>
</dbReference>
<dbReference type="GO" id="GO:0042277">
    <property type="term" value="F:peptide binding"/>
    <property type="evidence" value="ECO:0007669"/>
    <property type="project" value="TreeGrafter"/>
</dbReference>
<protein>
    <recommendedName>
        <fullName evidence="3">Aminopeptidase N-like N-terminal domain-containing protein</fullName>
    </recommendedName>
</protein>
<evidence type="ECO:0000313" key="4">
    <source>
        <dbReference type="EMBL" id="KOF65477.1"/>
    </source>
</evidence>
<organism evidence="4">
    <name type="scientific">Octopus bimaculoides</name>
    <name type="common">California two-spotted octopus</name>
    <dbReference type="NCBI Taxonomy" id="37653"/>
    <lineage>
        <taxon>Eukaryota</taxon>
        <taxon>Metazoa</taxon>
        <taxon>Spiralia</taxon>
        <taxon>Lophotrochozoa</taxon>
        <taxon>Mollusca</taxon>
        <taxon>Cephalopoda</taxon>
        <taxon>Coleoidea</taxon>
        <taxon>Octopodiformes</taxon>
        <taxon>Octopoda</taxon>
        <taxon>Incirrata</taxon>
        <taxon>Octopodidae</taxon>
        <taxon>Octopus</taxon>
    </lineage>
</organism>
<dbReference type="OrthoDB" id="10031169at2759"/>
<dbReference type="GO" id="GO:0008270">
    <property type="term" value="F:zinc ion binding"/>
    <property type="evidence" value="ECO:0007669"/>
    <property type="project" value="TreeGrafter"/>
</dbReference>
<proteinExistence type="predicted"/>
<keyword evidence="2" id="KW-0732">Signal</keyword>
<dbReference type="InterPro" id="IPR042097">
    <property type="entry name" value="Aminopeptidase_N-like_N_sf"/>
</dbReference>
<dbReference type="PANTHER" id="PTHR11533">
    <property type="entry name" value="PROTEASE M1 ZINC METALLOPROTEASE"/>
    <property type="match status" value="1"/>
</dbReference>
<dbReference type="AlphaFoldDB" id="A0A0L8FLD8"/>
<feature type="domain" description="Aminopeptidase N-like N-terminal" evidence="3">
    <location>
        <begin position="77"/>
        <end position="187"/>
    </location>
</feature>
<dbReference type="SUPFAM" id="SSF63737">
    <property type="entry name" value="Leukotriene A4 hydrolase N-terminal domain"/>
    <property type="match status" value="1"/>
</dbReference>
<evidence type="ECO:0000256" key="1">
    <source>
        <dbReference type="SAM" id="MobiDB-lite"/>
    </source>
</evidence>
<dbReference type="GO" id="GO:0043171">
    <property type="term" value="P:peptide catabolic process"/>
    <property type="evidence" value="ECO:0007669"/>
    <property type="project" value="TreeGrafter"/>
</dbReference>
<dbReference type="GO" id="GO:0005615">
    <property type="term" value="C:extracellular space"/>
    <property type="evidence" value="ECO:0007669"/>
    <property type="project" value="TreeGrafter"/>
</dbReference>
<accession>A0A0L8FLD8</accession>
<dbReference type="InterPro" id="IPR050344">
    <property type="entry name" value="Peptidase_M1_aminopeptidases"/>
</dbReference>
<gene>
    <name evidence="4" type="ORF">OCBIM_22015414mg</name>
</gene>
<dbReference type="EMBL" id="KQ429326">
    <property type="protein sequence ID" value="KOF65477.1"/>
    <property type="molecule type" value="Genomic_DNA"/>
</dbReference>
<dbReference type="Pfam" id="PF17900">
    <property type="entry name" value="Peptidase_M1_N"/>
    <property type="match status" value="1"/>
</dbReference>
<reference evidence="4" key="1">
    <citation type="submission" date="2015-07" db="EMBL/GenBank/DDBJ databases">
        <title>MeaNS - Measles Nucleotide Surveillance Program.</title>
        <authorList>
            <person name="Tran T."/>
            <person name="Druce J."/>
        </authorList>
    </citation>
    <scope>NUCLEOTIDE SEQUENCE</scope>
    <source>
        <strain evidence="4">UCB-OBI-ISO-001</strain>
        <tissue evidence="4">Gonad</tissue>
    </source>
</reference>
<sequence>MALTVGVLLGIVILAVAFIASFARPDSQKCNIASVQAPPNDLLSNSSGSEKAEDSNTEETDTNFPWSGVWLPKSVLPLHYSIFIHPNLTTSLVTGNVSITCRAVSSTNFIILHNTQNITELVIHSHNNSKLRSADLIQQKNGSMLYIKLDRFLKEEEIFDIIIYFRSRLQTGMVGFYLSSYTAEDGSTSRTARYC</sequence>
<dbReference type="GO" id="GO:0070006">
    <property type="term" value="F:metalloaminopeptidase activity"/>
    <property type="evidence" value="ECO:0007669"/>
    <property type="project" value="TreeGrafter"/>
</dbReference>
<feature type="region of interest" description="Disordered" evidence="1">
    <location>
        <begin position="41"/>
        <end position="62"/>
    </location>
</feature>
<dbReference type="InterPro" id="IPR045357">
    <property type="entry name" value="Aminopeptidase_N-like_N"/>
</dbReference>
<dbReference type="Gene3D" id="2.60.40.1730">
    <property type="entry name" value="tricorn interacting facor f3 domain"/>
    <property type="match status" value="1"/>
</dbReference>
<feature type="chain" id="PRO_5005582425" description="Aminopeptidase N-like N-terminal domain-containing protein" evidence="2">
    <location>
        <begin position="24"/>
        <end position="195"/>
    </location>
</feature>
<dbReference type="PANTHER" id="PTHR11533:SF299">
    <property type="entry name" value="AMINOPEPTIDASE"/>
    <property type="match status" value="1"/>
</dbReference>
<evidence type="ECO:0000259" key="3">
    <source>
        <dbReference type="Pfam" id="PF17900"/>
    </source>
</evidence>